<evidence type="ECO:0000313" key="2">
    <source>
        <dbReference type="EMBL" id="AKE42127.1"/>
    </source>
</evidence>
<dbReference type="EMBL" id="CP011312">
    <property type="protein sequence ID" value="AKE42127.1"/>
    <property type="molecule type" value="Genomic_DNA"/>
</dbReference>
<dbReference type="Pfam" id="PF00756">
    <property type="entry name" value="Esterase"/>
    <property type="match status" value="1"/>
</dbReference>
<dbReference type="Proteomes" id="UP000271380">
    <property type="component" value="Chromosome"/>
</dbReference>
<dbReference type="InterPro" id="IPR050583">
    <property type="entry name" value="Mycobacterial_A85_antigen"/>
</dbReference>
<gene>
    <name evidence="3" type="primary">fbpC_1</name>
    <name evidence="3" type="ORF">NCTC949_00862</name>
    <name evidence="2" type="ORF">UL82_09950</name>
</gene>
<dbReference type="Gene3D" id="3.40.50.1820">
    <property type="entry name" value="alpha/beta hydrolase"/>
    <property type="match status" value="1"/>
</dbReference>
<dbReference type="EMBL" id="LR134377">
    <property type="protein sequence ID" value="VEH05927.1"/>
    <property type="molecule type" value="Genomic_DNA"/>
</dbReference>
<dbReference type="PANTHER" id="PTHR48098:SF1">
    <property type="entry name" value="DIACYLGLYCEROL ACYLTRANSFERASE_MYCOLYLTRANSFERASE AG85A"/>
    <property type="match status" value="1"/>
</dbReference>
<reference evidence="2 4" key="1">
    <citation type="journal article" date="2015" name="Genome Announc.">
        <title>Complete Genome Sequence of Corynebacterium kutscheri DSM 20755, a Corynebacterial Type Strain with Remarkably Low G+C Content of Chromosomal DNA.</title>
        <authorList>
            <person name="Ruckert C."/>
            <person name="Albersmeier A."/>
            <person name="Winkler A."/>
            <person name="Tauch A."/>
        </authorList>
    </citation>
    <scope>NUCLEOTIDE SEQUENCE [LARGE SCALE GENOMIC DNA]</scope>
    <source>
        <strain evidence="2 4">DSM 20755</strain>
    </source>
</reference>
<dbReference type="InterPro" id="IPR000801">
    <property type="entry name" value="Esterase-like"/>
</dbReference>
<evidence type="ECO:0000313" key="4">
    <source>
        <dbReference type="Proteomes" id="UP000033457"/>
    </source>
</evidence>
<feature type="chain" id="PRO_5043119995" evidence="1">
    <location>
        <begin position="38"/>
        <end position="341"/>
    </location>
</feature>
<evidence type="ECO:0000256" key="1">
    <source>
        <dbReference type="SAM" id="SignalP"/>
    </source>
</evidence>
<evidence type="ECO:0000313" key="3">
    <source>
        <dbReference type="EMBL" id="VEH05927.1"/>
    </source>
</evidence>
<evidence type="ECO:0000313" key="5">
    <source>
        <dbReference type="Proteomes" id="UP000271380"/>
    </source>
</evidence>
<dbReference type="KEGG" id="cku:UL82_09950"/>
<dbReference type="OrthoDB" id="4366784at2"/>
<proteinExistence type="predicted"/>
<dbReference type="HOGENOM" id="CLU_026624_3_1_11"/>
<reference evidence="3 5" key="2">
    <citation type="submission" date="2018-12" db="EMBL/GenBank/DDBJ databases">
        <authorList>
            <consortium name="Pathogen Informatics"/>
        </authorList>
    </citation>
    <scope>NUCLEOTIDE SEQUENCE [LARGE SCALE GENOMIC DNA]</scope>
    <source>
        <strain evidence="3 5">NCTC949</strain>
    </source>
</reference>
<organism evidence="2 4">
    <name type="scientific">Corynebacterium kutscheri</name>
    <dbReference type="NCBI Taxonomy" id="35755"/>
    <lineage>
        <taxon>Bacteria</taxon>
        <taxon>Bacillati</taxon>
        <taxon>Actinomycetota</taxon>
        <taxon>Actinomycetes</taxon>
        <taxon>Mycobacteriales</taxon>
        <taxon>Corynebacteriaceae</taxon>
        <taxon>Corynebacterium</taxon>
    </lineage>
</organism>
<name>A0A0F6R160_9CORY</name>
<dbReference type="PANTHER" id="PTHR48098">
    <property type="entry name" value="ENTEROCHELIN ESTERASE-RELATED"/>
    <property type="match status" value="1"/>
</dbReference>
<accession>A0A0F6R160</accession>
<dbReference type="AlphaFoldDB" id="A0A0F6R160"/>
<dbReference type="GO" id="GO:0016747">
    <property type="term" value="F:acyltransferase activity, transferring groups other than amino-acyl groups"/>
    <property type="evidence" value="ECO:0007669"/>
    <property type="project" value="TreeGrafter"/>
</dbReference>
<dbReference type="SUPFAM" id="SSF53474">
    <property type="entry name" value="alpha/beta-Hydrolases"/>
    <property type="match status" value="1"/>
</dbReference>
<feature type="signal peptide" evidence="1">
    <location>
        <begin position="1"/>
        <end position="37"/>
    </location>
</feature>
<sequence>MTFVSRCKTATKKVAATVTAFACATGLMVAGGGIAQAANRDWLRADSTGACEWDGVGFWVQRCDVYSSAMNRNITVQIQPAQRGGNAALYLLDGARATEHANAWTVDTNAPAKFVDNNLTLVMPVGGAGSFYADWIAPATYSSDSVNYKWETFLTAELPAYLESNFGVARNNNSIAGLSMGGTAALNLAARHTDQFRQALSYSGYLTMTHPGMQTLLRIALWEIGGFNVNSMYGSIFNPVRYQNDPFLNMAALRNTDVYISAGNGLPAGPDIASYRPQDIITGSILEWISRYTTVLWEVKARATGVHPTVNYPITGIHNWLQFNYQLDMSRGRILDVMNAW</sequence>
<dbReference type="InterPro" id="IPR029058">
    <property type="entry name" value="AB_hydrolase_fold"/>
</dbReference>
<dbReference type="EC" id="2.3.1.-" evidence="3"/>
<keyword evidence="3" id="KW-0012">Acyltransferase</keyword>
<keyword evidence="4" id="KW-1185">Reference proteome</keyword>
<dbReference type="Proteomes" id="UP000033457">
    <property type="component" value="Chromosome"/>
</dbReference>
<keyword evidence="3" id="KW-0808">Transferase</keyword>
<dbReference type="STRING" id="35755.UL82_09950"/>
<dbReference type="RefSeq" id="WP_046440713.1">
    <property type="nucleotide sequence ID" value="NZ_CP011312.1"/>
</dbReference>
<protein>
    <submittedName>
        <fullName evidence="3">PS1 protein</fullName>
        <ecNumber evidence="3">2.3.1.-</ecNumber>
    </submittedName>
    <submittedName>
        <fullName evidence="2">Putative esterase</fullName>
    </submittedName>
</protein>
<keyword evidence="1" id="KW-0732">Signal</keyword>